<name>A0ABU6N921_9BACI</name>
<dbReference type="InterPro" id="IPR051448">
    <property type="entry name" value="CdaR-like_regulators"/>
</dbReference>
<comment type="similarity">
    <text evidence="1">Belongs to the CdaR family.</text>
</comment>
<evidence type="ECO:0000259" key="2">
    <source>
        <dbReference type="Pfam" id="PF07905"/>
    </source>
</evidence>
<dbReference type="Proteomes" id="UP001330749">
    <property type="component" value="Unassembled WGS sequence"/>
</dbReference>
<dbReference type="InterPro" id="IPR025736">
    <property type="entry name" value="PucR_C-HTH_dom"/>
</dbReference>
<reference evidence="5 6" key="1">
    <citation type="submission" date="2023-03" db="EMBL/GenBank/DDBJ databases">
        <title>Bacillus Genome Sequencing.</title>
        <authorList>
            <person name="Dunlap C."/>
        </authorList>
    </citation>
    <scope>NUCLEOTIDE SEQUENCE [LARGE SCALE GENOMIC DNA]</scope>
    <source>
        <strain evidence="5 6">B-14544</strain>
    </source>
</reference>
<accession>A0ABU6N921</accession>
<organism evidence="5 6">
    <name type="scientific">Bacillus xiapuensis</name>
    <dbReference type="NCBI Taxonomy" id="2014075"/>
    <lineage>
        <taxon>Bacteria</taxon>
        <taxon>Bacillati</taxon>
        <taxon>Bacillota</taxon>
        <taxon>Bacilli</taxon>
        <taxon>Bacillales</taxon>
        <taxon>Bacillaceae</taxon>
        <taxon>Bacillus</taxon>
    </lineage>
</organism>
<evidence type="ECO:0000259" key="3">
    <source>
        <dbReference type="Pfam" id="PF13556"/>
    </source>
</evidence>
<feature type="domain" description="Purine catabolism PurC-like" evidence="2">
    <location>
        <begin position="22"/>
        <end position="141"/>
    </location>
</feature>
<dbReference type="PANTHER" id="PTHR33744:SF1">
    <property type="entry name" value="DNA-BINDING TRANSCRIPTIONAL ACTIVATOR ADER"/>
    <property type="match status" value="1"/>
</dbReference>
<dbReference type="InterPro" id="IPR041522">
    <property type="entry name" value="CdaR_GGDEF"/>
</dbReference>
<protein>
    <submittedName>
        <fullName evidence="5">PucR family transcriptional regulator ligand-binding domain-containing protein</fullName>
    </submittedName>
</protein>
<dbReference type="Pfam" id="PF13556">
    <property type="entry name" value="HTH_30"/>
    <property type="match status" value="1"/>
</dbReference>
<feature type="domain" description="PucR C-terminal helix-turn-helix" evidence="3">
    <location>
        <begin position="338"/>
        <end position="394"/>
    </location>
</feature>
<keyword evidence="6" id="KW-1185">Reference proteome</keyword>
<evidence type="ECO:0000313" key="6">
    <source>
        <dbReference type="Proteomes" id="UP001330749"/>
    </source>
</evidence>
<sequence length="403" mass="45573">MRDKTPKKINRGLISLAIRIHEALQLPIMKQTNLIAGKNGLQNWIKWVTIVEVIEDINRLQEGEFLITTGFGLGENEEKQAEFKRLLSIGKLSGVALYTGVYLKEIPPSFIAIADQYALPLIEIPANINFSMITKELLEQIINKQSQTFEQSNFLEALLYQPILNKADLIERGKKFGVDFAKPQTIFSVHFPALIDENSKESITEAIQSALKNMKRPFLTRTKSESVLVLLEEGDGVKLAEIAKEVLQSIKAAAGPVAFSIGIGKTVTRLDMLVESVKQAEQAAHLSQLLFKPRPIIHYDDLSLYQLLLDMKNSRVDLAEFYKRHLGSLLESQGVDFITTLEAYLHYNQNIKNTADELYIHRHTLKYRLGQIERRTGANLSSFEDCTKLYLAVIAYKLSKNII</sequence>
<dbReference type="Gene3D" id="1.10.10.2840">
    <property type="entry name" value="PucR C-terminal helix-turn-helix domain"/>
    <property type="match status" value="1"/>
</dbReference>
<evidence type="ECO:0000313" key="5">
    <source>
        <dbReference type="EMBL" id="MED3562704.1"/>
    </source>
</evidence>
<comment type="caution">
    <text evidence="5">The sequence shown here is derived from an EMBL/GenBank/DDBJ whole genome shotgun (WGS) entry which is preliminary data.</text>
</comment>
<dbReference type="InterPro" id="IPR042070">
    <property type="entry name" value="PucR_C-HTH_sf"/>
</dbReference>
<feature type="domain" description="CdaR GGDEF-like" evidence="4">
    <location>
        <begin position="167"/>
        <end position="285"/>
    </location>
</feature>
<dbReference type="PANTHER" id="PTHR33744">
    <property type="entry name" value="CARBOHYDRATE DIACID REGULATOR"/>
    <property type="match status" value="1"/>
</dbReference>
<proteinExistence type="inferred from homology"/>
<evidence type="ECO:0000259" key="4">
    <source>
        <dbReference type="Pfam" id="PF17853"/>
    </source>
</evidence>
<dbReference type="Pfam" id="PF17853">
    <property type="entry name" value="GGDEF_2"/>
    <property type="match status" value="1"/>
</dbReference>
<dbReference type="InterPro" id="IPR012914">
    <property type="entry name" value="PucR_dom"/>
</dbReference>
<dbReference type="Pfam" id="PF07905">
    <property type="entry name" value="PucR"/>
    <property type="match status" value="1"/>
</dbReference>
<dbReference type="EMBL" id="JARMQG010000107">
    <property type="protein sequence ID" value="MED3562704.1"/>
    <property type="molecule type" value="Genomic_DNA"/>
</dbReference>
<dbReference type="RefSeq" id="WP_327967649.1">
    <property type="nucleotide sequence ID" value="NZ_JARMQG010000107.1"/>
</dbReference>
<gene>
    <name evidence="5" type="ORF">P4447_09560</name>
</gene>
<evidence type="ECO:0000256" key="1">
    <source>
        <dbReference type="ARBA" id="ARBA00006754"/>
    </source>
</evidence>